<evidence type="ECO:0000313" key="2">
    <source>
        <dbReference type="Proteomes" id="UP000579605"/>
    </source>
</evidence>
<evidence type="ECO:0000313" key="1">
    <source>
        <dbReference type="EMBL" id="NYH92242.1"/>
    </source>
</evidence>
<dbReference type="CDD" id="cd05403">
    <property type="entry name" value="NT_KNTase_like"/>
    <property type="match status" value="1"/>
</dbReference>
<reference evidence="1 2" key="1">
    <citation type="submission" date="2020-07" db="EMBL/GenBank/DDBJ databases">
        <title>Sequencing the genomes of 1000 actinobacteria strains.</title>
        <authorList>
            <person name="Klenk H.-P."/>
        </authorList>
    </citation>
    <scope>NUCLEOTIDE SEQUENCE [LARGE SCALE GENOMIC DNA]</scope>
    <source>
        <strain evidence="1 2">DSM 18448</strain>
    </source>
</reference>
<dbReference type="Gene3D" id="3.30.460.10">
    <property type="entry name" value="Beta Polymerase, domain 2"/>
    <property type="match status" value="1"/>
</dbReference>
<dbReference type="AlphaFoldDB" id="A0A852ZKV5"/>
<gene>
    <name evidence="1" type="ORF">F4554_004880</name>
</gene>
<dbReference type="InterPro" id="IPR043519">
    <property type="entry name" value="NT_sf"/>
</dbReference>
<sequence>MTVVLLGPEREWTLTELAARVGASVATAQREVTRAEQVGVVTSRRLGNARLVKAAASPLTGPLTELLLRSFGPRQVIEEEIAGVEGVVGAYLYGSWAARYSGESGRAPHDIDVLVIGRPDRDALDEAAQRAESRLAREVNIVIRSEDWWRSGEDGFHSQVLARPLVPVMAERKSA</sequence>
<dbReference type="Proteomes" id="UP000579605">
    <property type="component" value="Unassembled WGS sequence"/>
</dbReference>
<keyword evidence="2" id="KW-1185">Reference proteome</keyword>
<proteinExistence type="predicted"/>
<comment type="caution">
    <text evidence="1">The sequence shown here is derived from an EMBL/GenBank/DDBJ whole genome shotgun (WGS) entry which is preliminary data.</text>
</comment>
<accession>A0A852ZKV5</accession>
<dbReference type="EMBL" id="JACBZH010000001">
    <property type="protein sequence ID" value="NYH92242.1"/>
    <property type="molecule type" value="Genomic_DNA"/>
</dbReference>
<keyword evidence="1" id="KW-0808">Transferase</keyword>
<name>A0A852ZKV5_9ACTN</name>
<protein>
    <submittedName>
        <fullName evidence="1">Putative nucleotidyltransferase</fullName>
    </submittedName>
</protein>
<organism evidence="1 2">
    <name type="scientific">Actinopolymorpha rutila</name>
    <dbReference type="NCBI Taxonomy" id="446787"/>
    <lineage>
        <taxon>Bacteria</taxon>
        <taxon>Bacillati</taxon>
        <taxon>Actinomycetota</taxon>
        <taxon>Actinomycetes</taxon>
        <taxon>Propionibacteriales</taxon>
        <taxon>Actinopolymorphaceae</taxon>
        <taxon>Actinopolymorpha</taxon>
    </lineage>
</organism>
<dbReference type="GO" id="GO:0016740">
    <property type="term" value="F:transferase activity"/>
    <property type="evidence" value="ECO:0007669"/>
    <property type="project" value="UniProtKB-KW"/>
</dbReference>